<comment type="caution">
    <text evidence="3">The sequence shown here is derived from an EMBL/GenBank/DDBJ whole genome shotgun (WGS) entry which is preliminary data.</text>
</comment>
<feature type="coiled-coil region" evidence="1">
    <location>
        <begin position="144"/>
        <end position="190"/>
    </location>
</feature>
<gene>
    <name evidence="3" type="ORF">KSF_068710</name>
</gene>
<sequence>MDMTGERPEKRRRIEVPQGSSTSLPTGDSNIQRLQLAEQGALDQGGPSKRESGDPVAAMLARRLEESKSANNDSKAVLPSSSKLQEMGARLGDTKQKAVEGLEQVITDIQALKIESEAASPSLSKLQEMGAKLGDTKQKAVEGLEQAEQEISGILTDSDKVEEDLPEEFRQALQIERTKLDKALAEQQEKLSKASPEEIREGLQQIPEEMRGVLQQMLGESSDTIKLQREELDKEDKELHKMQEGLDDASPSERAKLEKILTAKRAALEELRKTVQSLEQMEQIMKSVMEQGQPQSPGHPEQGSRS</sequence>
<proteinExistence type="predicted"/>
<organism evidence="3 4">
    <name type="scientific">Reticulibacter mediterranei</name>
    <dbReference type="NCBI Taxonomy" id="2778369"/>
    <lineage>
        <taxon>Bacteria</taxon>
        <taxon>Bacillati</taxon>
        <taxon>Chloroflexota</taxon>
        <taxon>Ktedonobacteria</taxon>
        <taxon>Ktedonobacterales</taxon>
        <taxon>Reticulibacteraceae</taxon>
        <taxon>Reticulibacter</taxon>
    </lineage>
</organism>
<accession>A0A8J3IQM5</accession>
<feature type="compositionally biased region" description="Basic and acidic residues" evidence="2">
    <location>
        <begin position="231"/>
        <end position="244"/>
    </location>
</feature>
<dbReference type="EMBL" id="BNJK01000001">
    <property type="protein sequence ID" value="GHO96823.1"/>
    <property type="molecule type" value="Genomic_DNA"/>
</dbReference>
<evidence type="ECO:0000256" key="1">
    <source>
        <dbReference type="SAM" id="Coils"/>
    </source>
</evidence>
<evidence type="ECO:0000313" key="3">
    <source>
        <dbReference type="EMBL" id="GHO96823.1"/>
    </source>
</evidence>
<reference evidence="3" key="1">
    <citation type="submission" date="2020-10" db="EMBL/GenBank/DDBJ databases">
        <title>Taxonomic study of unclassified bacteria belonging to the class Ktedonobacteria.</title>
        <authorList>
            <person name="Yabe S."/>
            <person name="Wang C.M."/>
            <person name="Zheng Y."/>
            <person name="Sakai Y."/>
            <person name="Cavaletti L."/>
            <person name="Monciardini P."/>
            <person name="Donadio S."/>
        </authorList>
    </citation>
    <scope>NUCLEOTIDE SEQUENCE</scope>
    <source>
        <strain evidence="3">ID150040</strain>
    </source>
</reference>
<keyword evidence="1" id="KW-0175">Coiled coil</keyword>
<feature type="compositionally biased region" description="Polar residues" evidence="2">
    <location>
        <begin position="18"/>
        <end position="33"/>
    </location>
</feature>
<dbReference type="Proteomes" id="UP000597444">
    <property type="component" value="Unassembled WGS sequence"/>
</dbReference>
<keyword evidence="4" id="KW-1185">Reference proteome</keyword>
<evidence type="ECO:0000256" key="2">
    <source>
        <dbReference type="SAM" id="MobiDB-lite"/>
    </source>
</evidence>
<feature type="region of interest" description="Disordered" evidence="2">
    <location>
        <begin position="1"/>
        <end position="83"/>
    </location>
</feature>
<evidence type="ECO:0000313" key="4">
    <source>
        <dbReference type="Proteomes" id="UP000597444"/>
    </source>
</evidence>
<feature type="region of interest" description="Disordered" evidence="2">
    <location>
        <begin position="286"/>
        <end position="306"/>
    </location>
</feature>
<feature type="compositionally biased region" description="Basic and acidic residues" evidence="2">
    <location>
        <begin position="1"/>
        <end position="15"/>
    </location>
</feature>
<protein>
    <submittedName>
        <fullName evidence="3">Uncharacterized protein</fullName>
    </submittedName>
</protein>
<dbReference type="AlphaFoldDB" id="A0A8J3IQM5"/>
<feature type="compositionally biased region" description="Polar residues" evidence="2">
    <location>
        <begin position="69"/>
        <end position="83"/>
    </location>
</feature>
<feature type="region of interest" description="Disordered" evidence="2">
    <location>
        <begin position="231"/>
        <end position="253"/>
    </location>
</feature>
<name>A0A8J3IQM5_9CHLR</name>